<dbReference type="PANTHER" id="PTHR30015:SF6">
    <property type="entry name" value="SLL1429 PROTEIN"/>
    <property type="match status" value="1"/>
</dbReference>
<dbReference type="PANTHER" id="PTHR30015">
    <property type="entry name" value="MRR RESTRICTION SYSTEM PROTEIN"/>
    <property type="match status" value="1"/>
</dbReference>
<dbReference type="InterPro" id="IPR011335">
    <property type="entry name" value="Restrct_endonuc-II-like"/>
</dbReference>
<keyword evidence="4" id="KW-1185">Reference proteome</keyword>
<feature type="transmembrane region" description="Helical" evidence="1">
    <location>
        <begin position="47"/>
        <end position="65"/>
    </location>
</feature>
<dbReference type="SUPFAM" id="SSF52980">
    <property type="entry name" value="Restriction endonuclease-like"/>
    <property type="match status" value="1"/>
</dbReference>
<evidence type="ECO:0000256" key="1">
    <source>
        <dbReference type="SAM" id="Phobius"/>
    </source>
</evidence>
<name>A0ABU0QA67_STRAH</name>
<dbReference type="InterPro" id="IPR011856">
    <property type="entry name" value="tRNA_endonuc-like_dom_sf"/>
</dbReference>
<dbReference type="Pfam" id="PF04471">
    <property type="entry name" value="Mrr_cat"/>
    <property type="match status" value="1"/>
</dbReference>
<sequence length="226" mass="24669">MGRKQLCIRRPRGAPEVLSATVVALAALVLTFQMAAAAVGALKDAWPFLLALVLLAGAVGAWRIARTVHGRRRAAERLATLRLTLAEFDAMDDRQFEHALRDLLVRDGWSARRVGGSGDQAADVISDHSHLGRIVVQAKHTRVGGKVGSSVMYAVKGTAGPAHRADHAVVVTNGTFTRDAMAWGDRHSVHWVDRNRLRRWAETGTALHELLGLSARSRRARFRRAA</sequence>
<accession>A0ABU0QA67</accession>
<evidence type="ECO:0000259" key="2">
    <source>
        <dbReference type="Pfam" id="PF04471"/>
    </source>
</evidence>
<protein>
    <submittedName>
        <fullName evidence="3">Restriction system protein</fullName>
    </submittedName>
</protein>
<keyword evidence="1" id="KW-1133">Transmembrane helix</keyword>
<proteinExistence type="predicted"/>
<keyword evidence="1" id="KW-0472">Membrane</keyword>
<dbReference type="InterPro" id="IPR007560">
    <property type="entry name" value="Restrct_endonuc_IV_Mrr"/>
</dbReference>
<reference evidence="3 4" key="1">
    <citation type="submission" date="2023-07" db="EMBL/GenBank/DDBJ databases">
        <title>Comparative genomics of wheat-associated soil bacteria to identify genetic determinants of phenazine resistance.</title>
        <authorList>
            <person name="Mouncey N."/>
        </authorList>
    </citation>
    <scope>NUCLEOTIDE SEQUENCE [LARGE SCALE GENOMIC DNA]</scope>
    <source>
        <strain evidence="3 4">W4I19-2</strain>
    </source>
</reference>
<evidence type="ECO:0000313" key="3">
    <source>
        <dbReference type="EMBL" id="MDQ0687271.1"/>
    </source>
</evidence>
<dbReference type="InterPro" id="IPR052906">
    <property type="entry name" value="Type_IV_Methyl-Rstrct_Enzyme"/>
</dbReference>
<dbReference type="Proteomes" id="UP001243364">
    <property type="component" value="Unassembled WGS sequence"/>
</dbReference>
<organism evidence="3 4">
    <name type="scientific">Streptomyces achromogenes</name>
    <dbReference type="NCBI Taxonomy" id="67255"/>
    <lineage>
        <taxon>Bacteria</taxon>
        <taxon>Bacillati</taxon>
        <taxon>Actinomycetota</taxon>
        <taxon>Actinomycetes</taxon>
        <taxon>Kitasatosporales</taxon>
        <taxon>Streptomycetaceae</taxon>
        <taxon>Streptomyces</taxon>
    </lineage>
</organism>
<dbReference type="Gene3D" id="3.40.1350.10">
    <property type="match status" value="1"/>
</dbReference>
<gene>
    <name evidence="3" type="ORF">QFZ56_006234</name>
</gene>
<keyword evidence="1" id="KW-0812">Transmembrane</keyword>
<feature type="domain" description="Restriction endonuclease type IV Mrr" evidence="2">
    <location>
        <begin position="89"/>
        <end position="200"/>
    </location>
</feature>
<comment type="caution">
    <text evidence="3">The sequence shown here is derived from an EMBL/GenBank/DDBJ whole genome shotgun (WGS) entry which is preliminary data.</text>
</comment>
<evidence type="ECO:0000313" key="4">
    <source>
        <dbReference type="Proteomes" id="UP001243364"/>
    </source>
</evidence>
<dbReference type="EMBL" id="JAUSYA010000001">
    <property type="protein sequence ID" value="MDQ0687271.1"/>
    <property type="molecule type" value="Genomic_DNA"/>
</dbReference>
<dbReference type="RefSeq" id="WP_107446602.1">
    <property type="nucleotide sequence ID" value="NZ_JAUSYA010000001.1"/>
</dbReference>